<dbReference type="EMBL" id="CP159289">
    <property type="protein sequence ID" value="XCH26658.1"/>
    <property type="molecule type" value="Genomic_DNA"/>
</dbReference>
<evidence type="ECO:0000313" key="1">
    <source>
        <dbReference type="EMBL" id="XCH26658.1"/>
    </source>
</evidence>
<accession>A0AAU8FPY5</accession>
<dbReference type="AlphaFoldDB" id="A0AAU8FPY5"/>
<dbReference type="RefSeq" id="WP_353721941.1">
    <property type="nucleotide sequence ID" value="NZ_CP159289.1"/>
</dbReference>
<reference evidence="1" key="1">
    <citation type="submission" date="2024-06" db="EMBL/GenBank/DDBJ databases">
        <title>Sequencing and assembly of the genome of Dyadobacter sp. strain 676, a symbiont of Cyamopsis tetragonoloba.</title>
        <authorList>
            <person name="Guro P."/>
            <person name="Sazanova A."/>
            <person name="Kuznetsova I."/>
            <person name="Belimov A."/>
            <person name="Safronova V."/>
        </authorList>
    </citation>
    <scope>NUCLEOTIDE SEQUENCE</scope>
    <source>
        <strain evidence="1">676</strain>
    </source>
</reference>
<name>A0AAU8FPY5_9BACT</name>
<organism evidence="1">
    <name type="scientific">Dyadobacter sp. 676</name>
    <dbReference type="NCBI Taxonomy" id="3088362"/>
    <lineage>
        <taxon>Bacteria</taxon>
        <taxon>Pseudomonadati</taxon>
        <taxon>Bacteroidota</taxon>
        <taxon>Cytophagia</taxon>
        <taxon>Cytophagales</taxon>
        <taxon>Spirosomataceae</taxon>
        <taxon>Dyadobacter</taxon>
    </lineage>
</organism>
<gene>
    <name evidence="1" type="ORF">ABV298_09770</name>
</gene>
<proteinExistence type="predicted"/>
<protein>
    <submittedName>
        <fullName evidence="1">Uncharacterized protein</fullName>
    </submittedName>
</protein>
<sequence length="268" mass="30104">MAIIFSMGNMGDPLDVLEAYRKLDAGYKLGNLSDIDAEIKRFKAWHNDEVDHILRTAELGDLESLVECQDRALQLEAALTFTATNASRSRLSPEAFFQLEKGAIISIDLLKSAGDLIRQRLEILSRPGATQPARITRSPGLSYCWLSDPQIPVLYNLLLGTWISEDTIEKDFGEVFNQTPIVDISPIKWLGTASSLLYFLSQSMEHGFLYPPAERFSYKQMKSCFKKQDGSEFSESLKQLKSLPDCKASRADVEALTFILDSLPKKKK</sequence>